<name>A0ABY4GV05_9BACI</name>
<reference evidence="2 3" key="1">
    <citation type="submission" date="2022-04" db="EMBL/GenBank/DDBJ databases">
        <title>Halobacillus sp. isolated from saltern.</title>
        <authorList>
            <person name="Won M."/>
            <person name="Lee C.-M."/>
            <person name="Woen H.-Y."/>
            <person name="Kwon S.-W."/>
        </authorList>
    </citation>
    <scope>NUCLEOTIDE SEQUENCE [LARGE SCALE GENOMIC DNA]</scope>
    <source>
        <strain evidence="2 3">SSTM10-2</strain>
    </source>
</reference>
<evidence type="ECO:0000256" key="1">
    <source>
        <dbReference type="SAM" id="Phobius"/>
    </source>
</evidence>
<proteinExistence type="predicted"/>
<keyword evidence="3" id="KW-1185">Reference proteome</keyword>
<dbReference type="InterPro" id="IPR021741">
    <property type="entry name" value="DUF3311"/>
</dbReference>
<dbReference type="RefSeq" id="WP_244751465.1">
    <property type="nucleotide sequence ID" value="NZ_CP095074.1"/>
</dbReference>
<feature type="transmembrane region" description="Helical" evidence="1">
    <location>
        <begin position="28"/>
        <end position="53"/>
    </location>
</feature>
<protein>
    <submittedName>
        <fullName evidence="2">DUF3311 domain-containing protein</fullName>
    </submittedName>
</protein>
<sequence length="66" mass="7689">MSKKVWLYMFSMVPAIGSLVVINKTEPYVFGMPFVLFWLMAWVVLTSVFLYLVNILDPANKEEEEI</sequence>
<evidence type="ECO:0000313" key="3">
    <source>
        <dbReference type="Proteomes" id="UP000831880"/>
    </source>
</evidence>
<dbReference type="EMBL" id="CP095074">
    <property type="protein sequence ID" value="UOQ91854.1"/>
    <property type="molecule type" value="Genomic_DNA"/>
</dbReference>
<dbReference type="Proteomes" id="UP000831880">
    <property type="component" value="Chromosome"/>
</dbReference>
<feature type="transmembrane region" description="Helical" evidence="1">
    <location>
        <begin position="5"/>
        <end position="22"/>
    </location>
</feature>
<dbReference type="Pfam" id="PF11755">
    <property type="entry name" value="DUF3311"/>
    <property type="match status" value="1"/>
</dbReference>
<keyword evidence="1" id="KW-0812">Transmembrane</keyword>
<evidence type="ECO:0000313" key="2">
    <source>
        <dbReference type="EMBL" id="UOQ91854.1"/>
    </source>
</evidence>
<keyword evidence="1" id="KW-0472">Membrane</keyword>
<accession>A0ABY4GV05</accession>
<gene>
    <name evidence="2" type="ORF">MUO14_15170</name>
</gene>
<keyword evidence="1" id="KW-1133">Transmembrane helix</keyword>
<organism evidence="2 3">
    <name type="scientific">Halobacillus shinanisalinarum</name>
    <dbReference type="NCBI Taxonomy" id="2932258"/>
    <lineage>
        <taxon>Bacteria</taxon>
        <taxon>Bacillati</taxon>
        <taxon>Bacillota</taxon>
        <taxon>Bacilli</taxon>
        <taxon>Bacillales</taxon>
        <taxon>Bacillaceae</taxon>
        <taxon>Halobacillus</taxon>
    </lineage>
</organism>